<evidence type="ECO:0000259" key="5">
    <source>
        <dbReference type="Pfam" id="PF22939"/>
    </source>
</evidence>
<dbReference type="InterPro" id="IPR054471">
    <property type="entry name" value="GPIID_WHD"/>
</dbReference>
<name>A0AAE0HX51_9PEZI</name>
<evidence type="ECO:0000256" key="4">
    <source>
        <dbReference type="SAM" id="MobiDB-lite"/>
    </source>
</evidence>
<organism evidence="6 7">
    <name type="scientific">Apodospora peruviana</name>
    <dbReference type="NCBI Taxonomy" id="516989"/>
    <lineage>
        <taxon>Eukaryota</taxon>
        <taxon>Fungi</taxon>
        <taxon>Dikarya</taxon>
        <taxon>Ascomycota</taxon>
        <taxon>Pezizomycotina</taxon>
        <taxon>Sordariomycetes</taxon>
        <taxon>Sordariomycetidae</taxon>
        <taxon>Sordariales</taxon>
        <taxon>Lasiosphaeriaceae</taxon>
        <taxon>Apodospora</taxon>
    </lineage>
</organism>
<dbReference type="SUPFAM" id="SSF48403">
    <property type="entry name" value="Ankyrin repeat"/>
    <property type="match status" value="1"/>
</dbReference>
<dbReference type="AlphaFoldDB" id="A0AAE0HX51"/>
<dbReference type="Pfam" id="PF22939">
    <property type="entry name" value="WHD_GPIID"/>
    <property type="match status" value="1"/>
</dbReference>
<accession>A0AAE0HX51</accession>
<protein>
    <submittedName>
        <fullName evidence="6">Ankyrin repeat-containing domain protein</fullName>
    </submittedName>
</protein>
<dbReference type="InterPro" id="IPR036770">
    <property type="entry name" value="Ankyrin_rpt-contain_sf"/>
</dbReference>
<feature type="region of interest" description="Disordered" evidence="4">
    <location>
        <begin position="487"/>
        <end position="521"/>
    </location>
</feature>
<reference evidence="6" key="1">
    <citation type="journal article" date="2023" name="Mol. Phylogenet. Evol.">
        <title>Genome-scale phylogeny and comparative genomics of the fungal order Sordariales.</title>
        <authorList>
            <person name="Hensen N."/>
            <person name="Bonometti L."/>
            <person name="Westerberg I."/>
            <person name="Brannstrom I.O."/>
            <person name="Guillou S."/>
            <person name="Cros-Aarteil S."/>
            <person name="Calhoun S."/>
            <person name="Haridas S."/>
            <person name="Kuo A."/>
            <person name="Mondo S."/>
            <person name="Pangilinan J."/>
            <person name="Riley R."/>
            <person name="LaButti K."/>
            <person name="Andreopoulos B."/>
            <person name="Lipzen A."/>
            <person name="Chen C."/>
            <person name="Yan M."/>
            <person name="Daum C."/>
            <person name="Ng V."/>
            <person name="Clum A."/>
            <person name="Steindorff A."/>
            <person name="Ohm R.A."/>
            <person name="Martin F."/>
            <person name="Silar P."/>
            <person name="Natvig D.O."/>
            <person name="Lalanne C."/>
            <person name="Gautier V."/>
            <person name="Ament-Velasquez S.L."/>
            <person name="Kruys A."/>
            <person name="Hutchinson M.I."/>
            <person name="Powell A.J."/>
            <person name="Barry K."/>
            <person name="Miller A.N."/>
            <person name="Grigoriev I.V."/>
            <person name="Debuchy R."/>
            <person name="Gladieux P."/>
            <person name="Hiltunen Thoren M."/>
            <person name="Johannesson H."/>
        </authorList>
    </citation>
    <scope>NUCLEOTIDE SEQUENCE</scope>
    <source>
        <strain evidence="6">CBS 118394</strain>
    </source>
</reference>
<proteinExistence type="predicted"/>
<feature type="repeat" description="ANK" evidence="3">
    <location>
        <begin position="456"/>
        <end position="488"/>
    </location>
</feature>
<gene>
    <name evidence="6" type="ORF">B0H66DRAFT_606866</name>
</gene>
<dbReference type="PROSITE" id="PS50297">
    <property type="entry name" value="ANK_REP_REGION"/>
    <property type="match status" value="1"/>
</dbReference>
<dbReference type="EMBL" id="JAUEDM010000007">
    <property type="protein sequence ID" value="KAK3313611.1"/>
    <property type="molecule type" value="Genomic_DNA"/>
</dbReference>
<comment type="caution">
    <text evidence="6">The sequence shown here is derived from an EMBL/GenBank/DDBJ whole genome shotgun (WGS) entry which is preliminary data.</text>
</comment>
<feature type="domain" description="GPI inositol-deacylase winged helix" evidence="5">
    <location>
        <begin position="109"/>
        <end position="185"/>
    </location>
</feature>
<dbReference type="PROSITE" id="PS50088">
    <property type="entry name" value="ANK_REPEAT"/>
    <property type="match status" value="3"/>
</dbReference>
<feature type="compositionally biased region" description="Basic and acidic residues" evidence="4">
    <location>
        <begin position="488"/>
        <end position="497"/>
    </location>
</feature>
<evidence type="ECO:0000313" key="7">
    <source>
        <dbReference type="Proteomes" id="UP001283341"/>
    </source>
</evidence>
<sequence>MASLTRLGALRALLTGRPHIQDDITRHFQQFLQLEIRAGEDDLREYVYHELDRYGVCMFLLSVLQLRTVVDAPTIGEMQEILAALYNSPSQAYLTTLSRVQNLPGSRSKLGMSILQWVCYSERPLEFQELRDILSIQDGQTKRDDRYKPSLTVILECYQGLVLVDKESKTGRLAHYTCLEYLSLDVFQLSGPLDSWWGIQKRIDDYPCLPYAACNWHAHVRKLDADHHLEAEEVIMLFLSSQTLRGTTEQISSCSEGYGWQYCQSEECLTITGLHLACWGGLEKIVAKLLAENSCPSVVNARSYIGSTPIAYAAGPGYEKIVQILLAHESDPYIENTYGNAMHCTAEAGRVDVIRVLVQQAGMAPGLDQQYSRLPVECTLDHDHAEAFRTLIDLGASVHESWERTTNSGLNGHGDGTHELGMTFLHLAAQNGAANVINVIIEENLMPDDIDARCAHGTTALHLAAGQSRIEAMIALLEAGADECADDDCGRTPKDPKTLFPVSTREWSSENSTNRRRLPAK</sequence>
<reference evidence="6" key="2">
    <citation type="submission" date="2023-06" db="EMBL/GenBank/DDBJ databases">
        <authorList>
            <consortium name="Lawrence Berkeley National Laboratory"/>
            <person name="Haridas S."/>
            <person name="Hensen N."/>
            <person name="Bonometti L."/>
            <person name="Westerberg I."/>
            <person name="Brannstrom I.O."/>
            <person name="Guillou S."/>
            <person name="Cros-Aarteil S."/>
            <person name="Calhoun S."/>
            <person name="Kuo A."/>
            <person name="Mondo S."/>
            <person name="Pangilinan J."/>
            <person name="Riley R."/>
            <person name="Labutti K."/>
            <person name="Andreopoulos B."/>
            <person name="Lipzen A."/>
            <person name="Chen C."/>
            <person name="Yanf M."/>
            <person name="Daum C."/>
            <person name="Ng V."/>
            <person name="Clum A."/>
            <person name="Steindorff A."/>
            <person name="Ohm R."/>
            <person name="Martin F."/>
            <person name="Silar P."/>
            <person name="Natvig D."/>
            <person name="Lalanne C."/>
            <person name="Gautier V."/>
            <person name="Ament-Velasquez S.L."/>
            <person name="Kruys A."/>
            <person name="Hutchinson M.I."/>
            <person name="Powell A.J."/>
            <person name="Barry K."/>
            <person name="Miller A.N."/>
            <person name="Grigoriev I.V."/>
            <person name="Debuchy R."/>
            <person name="Gladieux P."/>
            <person name="Thoren M.H."/>
            <person name="Johannesson H."/>
        </authorList>
    </citation>
    <scope>NUCLEOTIDE SEQUENCE</scope>
    <source>
        <strain evidence="6">CBS 118394</strain>
    </source>
</reference>
<keyword evidence="7" id="KW-1185">Reference proteome</keyword>
<feature type="repeat" description="ANK" evidence="3">
    <location>
        <begin position="305"/>
        <end position="337"/>
    </location>
</feature>
<evidence type="ECO:0000256" key="1">
    <source>
        <dbReference type="ARBA" id="ARBA00022737"/>
    </source>
</evidence>
<evidence type="ECO:0000313" key="6">
    <source>
        <dbReference type="EMBL" id="KAK3313611.1"/>
    </source>
</evidence>
<evidence type="ECO:0000256" key="3">
    <source>
        <dbReference type="PROSITE-ProRule" id="PRU00023"/>
    </source>
</evidence>
<dbReference type="InterPro" id="IPR002110">
    <property type="entry name" value="Ankyrin_rpt"/>
</dbReference>
<keyword evidence="1" id="KW-0677">Repeat</keyword>
<keyword evidence="2 3" id="KW-0040">ANK repeat</keyword>
<dbReference type="Gene3D" id="1.25.40.20">
    <property type="entry name" value="Ankyrin repeat-containing domain"/>
    <property type="match status" value="2"/>
</dbReference>
<dbReference type="SMART" id="SM00248">
    <property type="entry name" value="ANK"/>
    <property type="match status" value="6"/>
</dbReference>
<dbReference type="Pfam" id="PF12796">
    <property type="entry name" value="Ank_2"/>
    <property type="match status" value="1"/>
</dbReference>
<feature type="repeat" description="ANK" evidence="3">
    <location>
        <begin position="420"/>
        <end position="452"/>
    </location>
</feature>
<dbReference type="PANTHER" id="PTHR24198:SF165">
    <property type="entry name" value="ANKYRIN REPEAT-CONTAINING PROTEIN-RELATED"/>
    <property type="match status" value="1"/>
</dbReference>
<evidence type="ECO:0000256" key="2">
    <source>
        <dbReference type="ARBA" id="ARBA00023043"/>
    </source>
</evidence>
<dbReference type="Proteomes" id="UP001283341">
    <property type="component" value="Unassembled WGS sequence"/>
</dbReference>
<dbReference type="PANTHER" id="PTHR24198">
    <property type="entry name" value="ANKYRIN REPEAT AND PROTEIN KINASE DOMAIN-CONTAINING PROTEIN"/>
    <property type="match status" value="1"/>
</dbReference>